<dbReference type="Pfam" id="PF03847">
    <property type="entry name" value="TFIID_20kDa"/>
    <property type="match status" value="1"/>
</dbReference>
<name>A0AAD3YBI3_9TREE</name>
<feature type="compositionally biased region" description="Pro residues" evidence="6">
    <location>
        <begin position="276"/>
        <end position="289"/>
    </location>
</feature>
<comment type="similarity">
    <text evidence="2">Belongs to the TAF12 family.</text>
</comment>
<dbReference type="AlphaFoldDB" id="A0AAD3YBI3"/>
<feature type="region of interest" description="Disordered" evidence="6">
    <location>
        <begin position="196"/>
        <end position="353"/>
    </location>
</feature>
<comment type="subcellular location">
    <subcellularLocation>
        <location evidence="1">Nucleus</location>
    </subcellularLocation>
</comment>
<feature type="compositionally biased region" description="Pro residues" evidence="6">
    <location>
        <begin position="315"/>
        <end position="348"/>
    </location>
</feature>
<dbReference type="InterPro" id="IPR003228">
    <property type="entry name" value="TFIID_TAF12_dom"/>
</dbReference>
<dbReference type="GO" id="GO:0005669">
    <property type="term" value="C:transcription factor TFIID complex"/>
    <property type="evidence" value="ECO:0007669"/>
    <property type="project" value="InterPro"/>
</dbReference>
<organism evidence="8 9">
    <name type="scientific">Cutaneotrichosporon spelunceum</name>
    <dbReference type="NCBI Taxonomy" id="1672016"/>
    <lineage>
        <taxon>Eukaryota</taxon>
        <taxon>Fungi</taxon>
        <taxon>Dikarya</taxon>
        <taxon>Basidiomycota</taxon>
        <taxon>Agaricomycotina</taxon>
        <taxon>Tremellomycetes</taxon>
        <taxon>Trichosporonales</taxon>
        <taxon>Trichosporonaceae</taxon>
        <taxon>Cutaneotrichosporon</taxon>
    </lineage>
</organism>
<evidence type="ECO:0000313" key="8">
    <source>
        <dbReference type="EMBL" id="GMK57036.1"/>
    </source>
</evidence>
<feature type="compositionally biased region" description="Low complexity" evidence="6">
    <location>
        <begin position="213"/>
        <end position="231"/>
    </location>
</feature>
<feature type="region of interest" description="Disordered" evidence="6">
    <location>
        <begin position="435"/>
        <end position="457"/>
    </location>
</feature>
<gene>
    <name evidence="8" type="ORF">CspeluHIS016_0308760</name>
</gene>
<reference evidence="8" key="1">
    <citation type="journal article" date="2023" name="BMC Genomics">
        <title>Chromosome-level genome assemblies of Cutaneotrichosporon spp. (Trichosporonales, Basidiomycota) reveal imbalanced evolution between nucleotide sequences and chromosome synteny.</title>
        <authorList>
            <person name="Kobayashi Y."/>
            <person name="Kayamori A."/>
            <person name="Aoki K."/>
            <person name="Shiwa Y."/>
            <person name="Matsutani M."/>
            <person name="Fujita N."/>
            <person name="Sugita T."/>
            <person name="Iwasaki W."/>
            <person name="Tanaka N."/>
            <person name="Takashima M."/>
        </authorList>
    </citation>
    <scope>NUCLEOTIDE SEQUENCE</scope>
    <source>
        <strain evidence="8">HIS016</strain>
    </source>
</reference>
<evidence type="ECO:0000256" key="2">
    <source>
        <dbReference type="ARBA" id="ARBA00007530"/>
    </source>
</evidence>
<protein>
    <recommendedName>
        <fullName evidence="7">Transcription initiation factor TFIID subunit 12 domain-containing protein</fullName>
    </recommendedName>
</protein>
<feature type="domain" description="Transcription initiation factor TFIID subunit 12" evidence="7">
    <location>
        <begin position="354"/>
        <end position="418"/>
    </location>
</feature>
<feature type="region of interest" description="Disordered" evidence="6">
    <location>
        <begin position="1"/>
        <end position="21"/>
    </location>
</feature>
<evidence type="ECO:0000256" key="4">
    <source>
        <dbReference type="ARBA" id="ARBA00023163"/>
    </source>
</evidence>
<dbReference type="PANTHER" id="PTHR12264">
    <property type="entry name" value="TRANSCRIPTION INITIATION FACTOR TFIID SUBUNIT 12"/>
    <property type="match status" value="1"/>
</dbReference>
<feature type="compositionally biased region" description="Polar residues" evidence="6">
    <location>
        <begin position="1"/>
        <end position="13"/>
    </location>
</feature>
<accession>A0AAD3YBI3</accession>
<evidence type="ECO:0000259" key="7">
    <source>
        <dbReference type="Pfam" id="PF03847"/>
    </source>
</evidence>
<dbReference type="Proteomes" id="UP001222932">
    <property type="component" value="Unassembled WGS sequence"/>
</dbReference>
<keyword evidence="4" id="KW-0804">Transcription</keyword>
<feature type="compositionally biased region" description="Low complexity" evidence="6">
    <location>
        <begin position="242"/>
        <end position="272"/>
    </location>
</feature>
<keyword evidence="5" id="KW-0539">Nucleus</keyword>
<keyword evidence="9" id="KW-1185">Reference proteome</keyword>
<evidence type="ECO:0000256" key="1">
    <source>
        <dbReference type="ARBA" id="ARBA00004123"/>
    </source>
</evidence>
<keyword evidence="3" id="KW-0805">Transcription regulation</keyword>
<evidence type="ECO:0000256" key="5">
    <source>
        <dbReference type="ARBA" id="ARBA00023242"/>
    </source>
</evidence>
<evidence type="ECO:0000256" key="3">
    <source>
        <dbReference type="ARBA" id="ARBA00023015"/>
    </source>
</evidence>
<dbReference type="PANTHER" id="PTHR12264:SF21">
    <property type="entry name" value="TRANSCRIPTION INITIATION FACTOR TFIID SUBUNIT 12"/>
    <property type="match status" value="1"/>
</dbReference>
<dbReference type="GO" id="GO:0003677">
    <property type="term" value="F:DNA binding"/>
    <property type="evidence" value="ECO:0007669"/>
    <property type="project" value="TreeGrafter"/>
</dbReference>
<reference evidence="8" key="2">
    <citation type="submission" date="2023-06" db="EMBL/GenBank/DDBJ databases">
        <authorList>
            <person name="Kobayashi Y."/>
            <person name="Kayamori A."/>
            <person name="Aoki K."/>
            <person name="Shiwa Y."/>
            <person name="Fujita N."/>
            <person name="Sugita T."/>
            <person name="Iwasaki W."/>
            <person name="Tanaka N."/>
            <person name="Takashima M."/>
        </authorList>
    </citation>
    <scope>NUCLEOTIDE SEQUENCE</scope>
    <source>
        <strain evidence="8">HIS016</strain>
    </source>
</reference>
<evidence type="ECO:0000313" key="9">
    <source>
        <dbReference type="Proteomes" id="UP001222932"/>
    </source>
</evidence>
<comment type="caution">
    <text evidence="8">The sequence shown here is derived from an EMBL/GenBank/DDBJ whole genome shotgun (WGS) entry which is preliminary data.</text>
</comment>
<feature type="compositionally biased region" description="Low complexity" evidence="6">
    <location>
        <begin position="136"/>
        <end position="155"/>
    </location>
</feature>
<dbReference type="SUPFAM" id="SSF47113">
    <property type="entry name" value="Histone-fold"/>
    <property type="match status" value="1"/>
</dbReference>
<dbReference type="GO" id="GO:0051123">
    <property type="term" value="P:RNA polymerase II preinitiation complex assembly"/>
    <property type="evidence" value="ECO:0007669"/>
    <property type="project" value="TreeGrafter"/>
</dbReference>
<dbReference type="InterPro" id="IPR037794">
    <property type="entry name" value="TAF12"/>
</dbReference>
<dbReference type="Gene3D" id="1.10.20.10">
    <property type="entry name" value="Histone, subunit A"/>
    <property type="match status" value="1"/>
</dbReference>
<proteinExistence type="inferred from homology"/>
<sequence>MSQPPSARPSPTGSPAVRPTPNINLENIYSNLAALIQRVRNNQLPQNQVSPLRSLISSYAKDIIIFHARLGRPSPLLNLPELLNPTIKVGNYEPLTTEATFLGSIQQGMQAARSIKPDQALIASVAARQRQPVRPPGTSSPATSARASPQPQQPAMSLAEVKELVGLPTEERNRRLDADPAMKARFVSAYQFYQRRTAQQKQATPGVRPPAPAGTSTTPSSADTPSGSPAPLTAAAMPNIPGTPATPTLPAAAAARPPPASSAAPAVPSVPTIPGSIPPHAKPVSPNPAPAVASAKLTPPSQPTRPATPALPSQPQQPVPQPVQAPPPPVVQQRPPSPPRPPPPPPEPEPVRRRRKVREYLSEFGPGLQVELGVDDVFGEVLDMFIESAARDAIRLAAHRSSLRVEPKDVALILNKQHGIAVPGFAQQVPERVHVQEDSNKRARLVAPRAARRRDDE</sequence>
<dbReference type="GO" id="GO:0017025">
    <property type="term" value="F:TBP-class protein binding"/>
    <property type="evidence" value="ECO:0007669"/>
    <property type="project" value="TreeGrafter"/>
</dbReference>
<dbReference type="EMBL" id="BTCM01000003">
    <property type="protein sequence ID" value="GMK57036.1"/>
    <property type="molecule type" value="Genomic_DNA"/>
</dbReference>
<feature type="region of interest" description="Disordered" evidence="6">
    <location>
        <begin position="127"/>
        <end position="155"/>
    </location>
</feature>
<evidence type="ECO:0000256" key="6">
    <source>
        <dbReference type="SAM" id="MobiDB-lite"/>
    </source>
</evidence>
<dbReference type="GO" id="GO:0000124">
    <property type="term" value="C:SAGA complex"/>
    <property type="evidence" value="ECO:0007669"/>
    <property type="project" value="InterPro"/>
</dbReference>
<dbReference type="GO" id="GO:0046982">
    <property type="term" value="F:protein heterodimerization activity"/>
    <property type="evidence" value="ECO:0007669"/>
    <property type="project" value="InterPro"/>
</dbReference>
<dbReference type="InterPro" id="IPR009072">
    <property type="entry name" value="Histone-fold"/>
</dbReference>